<keyword evidence="3" id="KW-1185">Reference proteome</keyword>
<feature type="region of interest" description="Disordered" evidence="1">
    <location>
        <begin position="82"/>
        <end position="101"/>
    </location>
</feature>
<reference evidence="2" key="1">
    <citation type="submission" date="2022-08" db="EMBL/GenBank/DDBJ databases">
        <title>A Global Phylogenomic Analysis of the Shiitake Genus Lentinula.</title>
        <authorList>
            <consortium name="DOE Joint Genome Institute"/>
            <person name="Sierra-Patev S."/>
            <person name="Min B."/>
            <person name="Naranjo-Ortiz M."/>
            <person name="Looney B."/>
            <person name="Konkel Z."/>
            <person name="Slot J.C."/>
            <person name="Sakamoto Y."/>
            <person name="Steenwyk J.L."/>
            <person name="Rokas A."/>
            <person name="Carro J."/>
            <person name="Camarero S."/>
            <person name="Ferreira P."/>
            <person name="Molpeceres G."/>
            <person name="Ruiz-Duenas F.J."/>
            <person name="Serrano A."/>
            <person name="Henrissat B."/>
            <person name="Drula E."/>
            <person name="Hughes K.W."/>
            <person name="Mata J.L."/>
            <person name="Ishikawa N.K."/>
            <person name="Vargas-Isla R."/>
            <person name="Ushijima S."/>
            <person name="Smith C.A."/>
            <person name="Ahrendt S."/>
            <person name="Andreopoulos W."/>
            <person name="He G."/>
            <person name="Labutti K."/>
            <person name="Lipzen A."/>
            <person name="Ng V."/>
            <person name="Riley R."/>
            <person name="Sandor L."/>
            <person name="Barry K."/>
            <person name="Martinez A.T."/>
            <person name="Xiao Y."/>
            <person name="Gibbons J.G."/>
            <person name="Terashima K."/>
            <person name="Grigoriev I.V."/>
            <person name="Hibbett D.S."/>
        </authorList>
    </citation>
    <scope>NUCLEOTIDE SEQUENCE</scope>
    <source>
        <strain evidence="2">JLM2183</strain>
    </source>
</reference>
<dbReference type="EMBL" id="JAOTPV010000021">
    <property type="protein sequence ID" value="KAJ4472234.1"/>
    <property type="molecule type" value="Genomic_DNA"/>
</dbReference>
<evidence type="ECO:0000313" key="3">
    <source>
        <dbReference type="Proteomes" id="UP001150266"/>
    </source>
</evidence>
<name>A0A9W9A2Z8_9AGAR</name>
<organism evidence="2 3">
    <name type="scientific">Lentinula aciculospora</name>
    <dbReference type="NCBI Taxonomy" id="153920"/>
    <lineage>
        <taxon>Eukaryota</taxon>
        <taxon>Fungi</taxon>
        <taxon>Dikarya</taxon>
        <taxon>Basidiomycota</taxon>
        <taxon>Agaricomycotina</taxon>
        <taxon>Agaricomycetes</taxon>
        <taxon>Agaricomycetidae</taxon>
        <taxon>Agaricales</taxon>
        <taxon>Marasmiineae</taxon>
        <taxon>Omphalotaceae</taxon>
        <taxon>Lentinula</taxon>
    </lineage>
</organism>
<dbReference type="AlphaFoldDB" id="A0A9W9A2Z8"/>
<comment type="caution">
    <text evidence="2">The sequence shown here is derived from an EMBL/GenBank/DDBJ whole genome shotgun (WGS) entry which is preliminary data.</text>
</comment>
<gene>
    <name evidence="2" type="ORF">J3R30DRAFT_1057976</name>
</gene>
<dbReference type="Proteomes" id="UP001150266">
    <property type="component" value="Unassembled WGS sequence"/>
</dbReference>
<feature type="compositionally biased region" description="Basic and acidic residues" evidence="1">
    <location>
        <begin position="86"/>
        <end position="101"/>
    </location>
</feature>
<evidence type="ECO:0000256" key="1">
    <source>
        <dbReference type="SAM" id="MobiDB-lite"/>
    </source>
</evidence>
<accession>A0A9W9A2Z8</accession>
<proteinExistence type="predicted"/>
<dbReference type="OrthoDB" id="3068721at2759"/>
<sequence length="237" mass="26508">MSYDLTRLAIYSGCLCPATEAGSRLSRWRPCPVHTSPQASASLASPSSSIPSSSGPSVLLLPPLALEGSDLKWSSTLPITASVTEKQARSESNDTRFGSRDFARKSRNKNFGHESTLDKNSIIGYYVQQIEVHMKEVQQFPPAHSGIMPNRFTSTTAFNPFDNEVEVTDNHAMPGHWMVPHSEAVTQPEVTSNPYCTPDCMQKVTKWLREFLEKQLVVSSVRLYMYTYCWKYFVSAT</sequence>
<evidence type="ECO:0000313" key="2">
    <source>
        <dbReference type="EMBL" id="KAJ4472234.1"/>
    </source>
</evidence>
<protein>
    <submittedName>
        <fullName evidence="2">Uncharacterized protein</fullName>
    </submittedName>
</protein>